<dbReference type="Pfam" id="PF03417">
    <property type="entry name" value="AAT"/>
    <property type="match status" value="1"/>
</dbReference>
<keyword evidence="2" id="KW-0808">Transferase</keyword>
<sequence length="346" mass="36639">MVDISGDGRSRGEAHGESLRSTIDTALHRWRDHVAARHGLTPSRFVEVFLASTGFVQTVEQMAPDLHEEVLGIAAGSGQPLDEIWAYNLMDEEWRFQHDQGVGCSLLAARSTAPAGGVLMGQNMDLPSSMAGTQAALRIAAAADEPAQIVLTAAGMVGLFGVNRAGVGCCVNTLGGLPAGRSGLPVAFIVREILRRPNADAAVTWLKAVPHASGQHYAIGDRHSVRGFECSSEACVEGPPTERLVHTNHPIWADSPSSVEGDWGGLTTFARLEALLSIVPGIERAGDIESALSDPSAGLCVQPTSEVRTETFCSAEFTLSESPAVRVALGRPDTAEWFDLPWPDAS</sequence>
<evidence type="ECO:0000313" key="3">
    <source>
        <dbReference type="Proteomes" id="UP000265581"/>
    </source>
</evidence>
<name>A0A371PDA0_9ACTN</name>
<dbReference type="PANTHER" id="PTHR34180">
    <property type="entry name" value="PEPTIDASE C45"/>
    <property type="match status" value="1"/>
</dbReference>
<dbReference type="InterPro" id="IPR005079">
    <property type="entry name" value="Peptidase_C45_hydrolase"/>
</dbReference>
<dbReference type="PANTHER" id="PTHR34180:SF1">
    <property type="entry name" value="BETA-ALANYL-DOPAMINE_CARCININE HYDROLASE"/>
    <property type="match status" value="1"/>
</dbReference>
<dbReference type="Gene3D" id="1.10.10.2120">
    <property type="match status" value="1"/>
</dbReference>
<dbReference type="NCBIfam" id="NF040521">
    <property type="entry name" value="C45_proenzyme"/>
    <property type="match status" value="1"/>
</dbReference>
<accession>A0A371PDA0</accession>
<keyword evidence="3" id="KW-1185">Reference proteome</keyword>
<evidence type="ECO:0000259" key="1">
    <source>
        <dbReference type="Pfam" id="PF03417"/>
    </source>
</evidence>
<protein>
    <submittedName>
        <fullName evidence="2">6-aminopenicillanic acid acyl-transferase</fullName>
    </submittedName>
</protein>
<feature type="domain" description="Peptidase C45 hydrolase" evidence="1">
    <location>
        <begin position="116"/>
        <end position="321"/>
    </location>
</feature>
<dbReference type="Gene3D" id="3.60.60.10">
    <property type="entry name" value="Penicillin V Acylase, Chain A"/>
    <property type="match status" value="1"/>
</dbReference>
<dbReference type="Proteomes" id="UP000265581">
    <property type="component" value="Unassembled WGS sequence"/>
</dbReference>
<dbReference type="GO" id="GO:0016740">
    <property type="term" value="F:transferase activity"/>
    <property type="evidence" value="ECO:0007669"/>
    <property type="project" value="UniProtKB-KW"/>
</dbReference>
<gene>
    <name evidence="2" type="ORF">DX116_08805</name>
</gene>
<dbReference type="AlphaFoldDB" id="A0A371PDA0"/>
<proteinExistence type="predicted"/>
<reference evidence="2 3" key="1">
    <citation type="submission" date="2018-08" db="EMBL/GenBank/DDBJ databases">
        <title>Aeromicrobium sp. M2KJ-4, whole genome shotgun sequence.</title>
        <authorList>
            <person name="Tuo L."/>
        </authorList>
    </citation>
    <scope>NUCLEOTIDE SEQUENCE [LARGE SCALE GENOMIC DNA]</scope>
    <source>
        <strain evidence="2 3">M2KJ-4</strain>
    </source>
</reference>
<dbReference type="EMBL" id="QUBR01000001">
    <property type="protein sequence ID" value="REK73616.1"/>
    <property type="molecule type" value="Genomic_DNA"/>
</dbReference>
<dbReference type="InterPro" id="IPR047794">
    <property type="entry name" value="C45_proenzyme-like"/>
</dbReference>
<dbReference type="InterPro" id="IPR047801">
    <property type="entry name" value="Peptidase_C45"/>
</dbReference>
<evidence type="ECO:0000313" key="2">
    <source>
        <dbReference type="EMBL" id="REK73616.1"/>
    </source>
</evidence>
<organism evidence="2 3">
    <name type="scientific">Aeromicrobium endophyticum</name>
    <dbReference type="NCBI Taxonomy" id="2292704"/>
    <lineage>
        <taxon>Bacteria</taxon>
        <taxon>Bacillati</taxon>
        <taxon>Actinomycetota</taxon>
        <taxon>Actinomycetes</taxon>
        <taxon>Propionibacteriales</taxon>
        <taxon>Nocardioidaceae</taxon>
        <taxon>Aeromicrobium</taxon>
    </lineage>
</organism>
<comment type="caution">
    <text evidence="2">The sequence shown here is derived from an EMBL/GenBank/DDBJ whole genome shotgun (WGS) entry which is preliminary data.</text>
</comment>